<dbReference type="InterPro" id="IPR001205">
    <property type="entry name" value="RNA-dir_pol_C"/>
</dbReference>
<proteinExistence type="predicted"/>
<feature type="domain" description="RNA-directed RNA polymerase C-terminal" evidence="5">
    <location>
        <begin position="299"/>
        <end position="486"/>
    </location>
</feature>
<evidence type="ECO:0000256" key="3">
    <source>
        <dbReference type="ARBA" id="ARBA00022695"/>
    </source>
</evidence>
<evidence type="ECO:0000256" key="2">
    <source>
        <dbReference type="ARBA" id="ARBA00022679"/>
    </source>
</evidence>
<dbReference type="Proteomes" id="UP000830265">
    <property type="component" value="Segment"/>
</dbReference>
<dbReference type="GeneID" id="80539501"/>
<keyword evidence="4" id="KW-0693">Viral RNA replication</keyword>
<dbReference type="Pfam" id="PF00680">
    <property type="entry name" value="RdRP_1"/>
    <property type="match status" value="1"/>
</dbReference>
<name>A0ABX6TS91_9VIRU</name>
<protein>
    <submittedName>
        <fullName evidence="6">RNA-dependent RNA polymerase</fullName>
    </submittedName>
</protein>
<accession>A0ABX6TS91</accession>
<evidence type="ECO:0000313" key="6">
    <source>
        <dbReference type="EMBL" id="QOI17269.1"/>
    </source>
</evidence>
<keyword evidence="2" id="KW-0808">Transferase</keyword>
<dbReference type="InterPro" id="IPR043502">
    <property type="entry name" value="DNA/RNA_pol_sf"/>
</dbReference>
<keyword evidence="1 6" id="KW-0696">RNA-directed RNA polymerase</keyword>
<dbReference type="RefSeq" id="YP_010800852.1">
    <property type="nucleotide sequence ID" value="NC_076907.1"/>
</dbReference>
<evidence type="ECO:0000259" key="5">
    <source>
        <dbReference type="Pfam" id="PF00680"/>
    </source>
</evidence>
<evidence type="ECO:0000313" key="7">
    <source>
        <dbReference type="Proteomes" id="UP000830265"/>
    </source>
</evidence>
<reference evidence="6" key="1">
    <citation type="journal article" date="2021" name="Virology">
        <title>Novel and diverse mycoviruses co-inhabiting the hypogeous ectomycorrhizal fungus Picoa juniperi.</title>
        <authorList>
            <person name="Sahin E."/>
            <person name="Keskin E."/>
            <person name="Akata I."/>
        </authorList>
    </citation>
    <scope>NUCLEOTIDE SEQUENCE</scope>
    <source>
        <strain evidence="6">ANK_VIR-91</strain>
    </source>
</reference>
<evidence type="ECO:0000256" key="1">
    <source>
        <dbReference type="ARBA" id="ARBA00022484"/>
    </source>
</evidence>
<keyword evidence="7" id="KW-1185">Reference proteome</keyword>
<evidence type="ECO:0000256" key="4">
    <source>
        <dbReference type="ARBA" id="ARBA00022953"/>
    </source>
</evidence>
<gene>
    <name evidence="6" type="primary">RdRp</name>
</gene>
<dbReference type="EMBL" id="MT876192">
    <property type="protein sequence ID" value="QOI17269.1"/>
    <property type="molecule type" value="Genomic_RNA"/>
</dbReference>
<sequence>MQCNSMTSPPSLPSSIRCAPKPNYKSDVRKFGTSTRSPNNCPTTGNPTFVNGYYYLSPQDYRLACRMSTECRNMQLHPVRSRTTDPSGYRRDRRFNKSLSDRYINAVRHNSSMHNSTAFHNEPHNGYLAAVYKPLALDKAINQKNKLSITSTSISVLPVRYAFDLTSQPRKVPHDPFLNRYKNRNHLSPPLKYDYSLRKRYVAGIDPLNTVLNRHEDTSKINYHHLAEAIKRTVSDLSHIQFKVQTYNETVDSAAFRRTDTKSKGFSGPGFATKQDLARDTAFRSYFNTFSKSSISPTFAFHWKGETIKQSKLLEAPRPIIASSVEHEILQRMALQAFNDNIGHNRFHPNSKLRIGIRNQEFSSLYNLHKIDKWLSYAIDASRQDSKMPMAINNANSRVLTTLAENQGLSRSEIALIARATNQSSFFYVLPNGQVIETTVGFPTGQFNTADGNSINHLIIHNYIDSVLGIAHNSRCIKDSGYGDDWYRTIAPNSVEANRFSLDAVTKVFEGHLGVSITQDIFAQRQTPGIRGTELFLKRGATSFDNQNIAIFNPDRVETKWLIPHTSVSSAQDSWDRSYGYLLLSGGNPTLYNKIDSYLSYLSNNFSIQEARSYRDGYNNYQNLTRDFYTLHGHPQVEDRFIYNFQPELVAERQNSKIPSEVIRDLIYDDKSNHQDIMLSGDIESNPGPYSNDNLYDMYINGTGYADTHLCIFSPSYTLFINMILNCMESDPSKFFYCKNTILNHDLSLKQWRRYYSIRVPPKQRISHTCSNTPAHGQLAVRPTSQILDFASLSLRIQLRKVGFRRNLLLPRSLRDMSKYRKSKPIYRKSLPFIGPRLPPKLRTIDDIFAAPIIEYEPPTPGLRLMAPPALPPTLSFVCNTCSSFSIDCCSNCSEFNHLAWLRDSGLTLDFDQYLDGIGICYQRDLEMRNHLVECNPKYNFSSRPSVSYCTPKYNTFTSDSGITYHTFPSSAPPPADSTLFSEEVSIRYLNQRYQVKILGIMKVRKYFTSCTHYIHKSCHEAYVDHECTYDSLPISPGMLDWANFTFLQSNNDVLAIPNSKARKLCSLYNNTVDLKGQISAYLLSDHNGYSYHTDKDGIEVESVIPIFSNNMGRLPRSLRKIFIPTTIIKDRISYNNDPNSMNKAYTSEMLGSIY</sequence>
<dbReference type="GO" id="GO:0003968">
    <property type="term" value="F:RNA-directed RNA polymerase activity"/>
    <property type="evidence" value="ECO:0007669"/>
    <property type="project" value="UniProtKB-KW"/>
</dbReference>
<organism evidence="6 7">
    <name type="scientific">Picoa juniperi yado-kari virus 1</name>
    <dbReference type="NCBI Taxonomy" id="2778520"/>
    <lineage>
        <taxon>Viruses</taxon>
        <taxon>Riboviria</taxon>
        <taxon>Orthornavirae</taxon>
        <taxon>Pisuviricota</taxon>
        <taxon>Yadokarivirales</taxon>
        <taxon>Yadokariviridae</taxon>
        <taxon>Alphayadokarivirus</taxon>
        <taxon>Alphayadokarivirus rokubani</taxon>
    </lineage>
</organism>
<keyword evidence="3" id="KW-0548">Nucleotidyltransferase</keyword>
<dbReference type="SUPFAM" id="SSF56672">
    <property type="entry name" value="DNA/RNA polymerases"/>
    <property type="match status" value="1"/>
</dbReference>